<keyword evidence="11" id="KW-1015">Disulfide bond</keyword>
<dbReference type="GO" id="GO:0016020">
    <property type="term" value="C:membrane"/>
    <property type="evidence" value="ECO:0007669"/>
    <property type="project" value="GOC"/>
</dbReference>
<dbReference type="GO" id="GO:0006685">
    <property type="term" value="P:sphingomyelin catabolic process"/>
    <property type="evidence" value="ECO:0007669"/>
    <property type="project" value="UniProtKB-UniRule"/>
</dbReference>
<dbReference type="Pfam" id="PF00149">
    <property type="entry name" value="Metallophos"/>
    <property type="match status" value="1"/>
</dbReference>
<dbReference type="PIRSF" id="PIRSF000948">
    <property type="entry name" value="Sphingomy_PDE"/>
    <property type="match status" value="1"/>
</dbReference>
<feature type="signal peptide" evidence="12">
    <location>
        <begin position="1"/>
        <end position="24"/>
    </location>
</feature>
<feature type="binding site" evidence="10">
    <location>
        <position position="421"/>
    </location>
    <ligand>
        <name>Zn(2+)</name>
        <dbReference type="ChEBI" id="CHEBI:29105"/>
        <label>2</label>
    </ligand>
</feature>
<evidence type="ECO:0000256" key="9">
    <source>
        <dbReference type="PIRNR" id="PIRNR000948"/>
    </source>
</evidence>
<keyword evidence="8" id="KW-0325">Glycoprotein</keyword>
<evidence type="ECO:0000256" key="1">
    <source>
        <dbReference type="ARBA" id="ARBA00004613"/>
    </source>
</evidence>
<feature type="binding site" evidence="10">
    <location>
        <position position="455"/>
    </location>
    <ligand>
        <name>Zn(2+)</name>
        <dbReference type="ChEBI" id="CHEBI:29105"/>
        <label>2</label>
    </ligand>
</feature>
<feature type="disulfide bond" evidence="11">
    <location>
        <begin position="381"/>
        <end position="429"/>
    </location>
</feature>
<feature type="disulfide bond" evidence="11">
    <location>
        <begin position="88"/>
        <end position="150"/>
    </location>
</feature>
<evidence type="ECO:0000256" key="6">
    <source>
        <dbReference type="ARBA" id="ARBA00022801"/>
    </source>
</evidence>
<feature type="chain" id="PRO_5024988543" description="Sphingomyelin phosphodiesterase" evidence="12">
    <location>
        <begin position="25"/>
        <end position="604"/>
    </location>
</feature>
<dbReference type="GO" id="GO:0046872">
    <property type="term" value="F:metal ion binding"/>
    <property type="evidence" value="ECO:0007669"/>
    <property type="project" value="UniProtKB-KW"/>
</dbReference>
<comment type="function">
    <text evidence="9">Converts sphingomyelin to ceramide.</text>
</comment>
<evidence type="ECO:0000256" key="3">
    <source>
        <dbReference type="ARBA" id="ARBA00022525"/>
    </source>
</evidence>
<dbReference type="GO" id="GO:0046513">
    <property type="term" value="P:ceramide biosynthetic process"/>
    <property type="evidence" value="ECO:0007669"/>
    <property type="project" value="TreeGrafter"/>
</dbReference>
<feature type="disulfide bond" evidence="11">
    <location>
        <begin position="85"/>
        <end position="157"/>
    </location>
</feature>
<dbReference type="GO" id="GO:0005764">
    <property type="term" value="C:lysosome"/>
    <property type="evidence" value="ECO:0007669"/>
    <property type="project" value="TreeGrafter"/>
</dbReference>
<keyword evidence="7 10" id="KW-0862">Zinc</keyword>
<dbReference type="InterPro" id="IPR029052">
    <property type="entry name" value="Metallo-depent_PP-like"/>
</dbReference>
<organism evidence="15 16">
    <name type="scientific">Callosobruchus maculatus</name>
    <name type="common">Southern cowpea weevil</name>
    <name type="synonym">Pulse bruchid</name>
    <dbReference type="NCBI Taxonomy" id="64391"/>
    <lineage>
        <taxon>Eukaryota</taxon>
        <taxon>Metazoa</taxon>
        <taxon>Ecdysozoa</taxon>
        <taxon>Arthropoda</taxon>
        <taxon>Hexapoda</taxon>
        <taxon>Insecta</taxon>
        <taxon>Pterygota</taxon>
        <taxon>Neoptera</taxon>
        <taxon>Endopterygota</taxon>
        <taxon>Coleoptera</taxon>
        <taxon>Polyphaga</taxon>
        <taxon>Cucujiformia</taxon>
        <taxon>Chrysomeloidea</taxon>
        <taxon>Chrysomelidae</taxon>
        <taxon>Bruchinae</taxon>
        <taxon>Bruchini</taxon>
        <taxon>Callosobruchus</taxon>
    </lineage>
</organism>
<reference evidence="15 16" key="1">
    <citation type="submission" date="2019-01" db="EMBL/GenBank/DDBJ databases">
        <authorList>
            <person name="Sayadi A."/>
        </authorList>
    </citation>
    <scope>NUCLEOTIDE SEQUENCE [LARGE SCALE GENOMIC DNA]</scope>
</reference>
<keyword evidence="6 9" id="KW-0378">Hydrolase</keyword>
<evidence type="ECO:0000256" key="5">
    <source>
        <dbReference type="ARBA" id="ARBA00022729"/>
    </source>
</evidence>
<keyword evidence="3" id="KW-0964">Secreted</keyword>
<dbReference type="GO" id="GO:0016798">
    <property type="term" value="F:hydrolase activity, acting on glycosyl bonds"/>
    <property type="evidence" value="ECO:0007669"/>
    <property type="project" value="UniProtKB-KW"/>
</dbReference>
<evidence type="ECO:0000313" key="16">
    <source>
        <dbReference type="Proteomes" id="UP000410492"/>
    </source>
</evidence>
<comment type="cofactor">
    <cofactor evidence="10">
        <name>Zn(2+)</name>
        <dbReference type="ChEBI" id="CHEBI:29105"/>
    </cofactor>
    <text evidence="10">Binds 2 Zn(2+) ions per subunit.</text>
</comment>
<feature type="disulfide bond" evidence="11">
    <location>
        <begin position="218"/>
        <end position="242"/>
    </location>
</feature>
<dbReference type="Gene3D" id="3.60.21.10">
    <property type="match status" value="2"/>
</dbReference>
<name>A0A653C193_CALMS</name>
<dbReference type="InterPro" id="IPR004843">
    <property type="entry name" value="Calcineurin-like_PHP"/>
</dbReference>
<dbReference type="SUPFAM" id="SSF56300">
    <property type="entry name" value="Metallo-dependent phosphatases"/>
    <property type="match status" value="1"/>
</dbReference>
<keyword evidence="16" id="KW-1185">Reference proteome</keyword>
<feature type="binding site" evidence="10">
    <location>
        <position position="311"/>
    </location>
    <ligand>
        <name>Zn(2+)</name>
        <dbReference type="ChEBI" id="CHEBI:29105"/>
        <label>2</label>
    </ligand>
</feature>
<dbReference type="PANTHER" id="PTHR10340:SF29">
    <property type="entry name" value="SPHINGOMYELIN PHOSPHODIESTERASE"/>
    <property type="match status" value="1"/>
</dbReference>
<keyword evidence="5 12" id="KW-0732">Signal</keyword>
<comment type="subcellular location">
    <subcellularLocation>
        <location evidence="1">Secreted</location>
    </subcellularLocation>
</comment>
<evidence type="ECO:0000259" key="13">
    <source>
        <dbReference type="Pfam" id="PF00149"/>
    </source>
</evidence>
<feature type="binding site" evidence="10">
    <location>
        <position position="457"/>
    </location>
    <ligand>
        <name>Zn(2+)</name>
        <dbReference type="ChEBI" id="CHEBI:29105"/>
        <label>1</label>
    </ligand>
</feature>
<evidence type="ECO:0000256" key="8">
    <source>
        <dbReference type="ARBA" id="ARBA00023180"/>
    </source>
</evidence>
<feature type="domain" description="Sphingomyelin phosphodiesterase C-terminal" evidence="14">
    <location>
        <begin position="483"/>
        <end position="592"/>
    </location>
</feature>
<evidence type="ECO:0000256" key="2">
    <source>
        <dbReference type="ARBA" id="ARBA00008234"/>
    </source>
</evidence>
<feature type="disulfide bond" evidence="11">
    <location>
        <begin position="110"/>
        <end position="124"/>
    </location>
</feature>
<proteinExistence type="inferred from homology"/>
<sequence>MRSKIIIAASIWITLLISITGSLSNKDFLTLEEDLADKMGLTTFNQIEPTKFRKMLQEAGLKIQPVEAPRKFSDVLNFLDSPLFCIICKLAVPFAGIGVHVVDIFRNLLCFFISLITPIPAKECNGFFETNLPIFKFIVHNSKIFYSVACSIWSNSCGSNDLLNWTANITSYATKKIPQKVPSDPSAKPLKIVHLSDIHISTDYEVGGAAECGYLICCKKGLVDLEGYKGIRAGVYGNYAKCDIPWSFFMETVKHINSTEKDIDMIYFTGDIIDHTIWKSNRDENAQLITNVFKTLKETFPNAIVLPVLGNHEAAPLDTYPPPSVQEEQPDFSQEWLYDLVADLWKPWLNETSLETVRKQGYYAHTFTSKLKIIALNNNICYRFNWWLLYDFKFLEEQLNFLKNELEDSEAKEQFVHIIAHQPTGNGECIRPWERSYVALVRRFAHIIVGQFNGHTHTDELKIFFDENGEPINVGYNGASLTTFQNYNPNYKVMSLDRNTYELLDIHTYTMNLTLSNQNPDKSPQWYKLYSMKEDYKLKSFSPKELHRFVIDLFQNEALVDMYWRNSVRNGDASLKEGCDMRCHQKLRCRAITTDSSLPPEQCY</sequence>
<dbReference type="EMBL" id="CAACVG010006781">
    <property type="protein sequence ID" value="VEN41644.1"/>
    <property type="molecule type" value="Genomic_DNA"/>
</dbReference>
<feature type="disulfide bond" evidence="11">
    <location>
        <begin position="212"/>
        <end position="217"/>
    </location>
</feature>
<dbReference type="PANTHER" id="PTHR10340">
    <property type="entry name" value="SPHINGOMYELIN PHOSPHODIESTERASE"/>
    <property type="match status" value="1"/>
</dbReference>
<dbReference type="Pfam" id="PF19272">
    <property type="entry name" value="ASMase_C"/>
    <property type="match status" value="1"/>
</dbReference>
<evidence type="ECO:0000256" key="12">
    <source>
        <dbReference type="SAM" id="SignalP"/>
    </source>
</evidence>
<evidence type="ECO:0000256" key="7">
    <source>
        <dbReference type="ARBA" id="ARBA00022833"/>
    </source>
</evidence>
<feature type="disulfide bond" evidence="11">
    <location>
        <begin position="579"/>
        <end position="583"/>
    </location>
</feature>
<keyword evidence="9" id="KW-0326">Glycosidase</keyword>
<dbReference type="InterPro" id="IPR041805">
    <property type="entry name" value="ASMase/PPN1_MPP"/>
</dbReference>
<comment type="catalytic activity">
    <reaction evidence="9">
        <text>a sphingomyelin + H2O = phosphocholine + an N-acylsphing-4-enine + H(+)</text>
        <dbReference type="Rhea" id="RHEA:19253"/>
        <dbReference type="ChEBI" id="CHEBI:15377"/>
        <dbReference type="ChEBI" id="CHEBI:15378"/>
        <dbReference type="ChEBI" id="CHEBI:17636"/>
        <dbReference type="ChEBI" id="CHEBI:52639"/>
        <dbReference type="ChEBI" id="CHEBI:295975"/>
        <dbReference type="EC" id="3.1.4.12"/>
    </reaction>
</comment>
<dbReference type="EC" id="3.1.4.12" evidence="9"/>
<dbReference type="GO" id="GO:0061750">
    <property type="term" value="F:acid sphingomyelin phosphodiesterase activity"/>
    <property type="evidence" value="ECO:0007669"/>
    <property type="project" value="TreeGrafter"/>
</dbReference>
<feature type="binding site" evidence="10">
    <location>
        <position position="197"/>
    </location>
    <ligand>
        <name>Zn(2+)</name>
        <dbReference type="ChEBI" id="CHEBI:29105"/>
        <label>1</label>
    </ligand>
</feature>
<dbReference type="InterPro" id="IPR011160">
    <property type="entry name" value="Sphingomy_PDE"/>
</dbReference>
<feature type="binding site" evidence="10">
    <location>
        <position position="199"/>
    </location>
    <ligand>
        <name>Zn(2+)</name>
        <dbReference type="ChEBI" id="CHEBI:29105"/>
        <label>1</label>
    </ligand>
</feature>
<dbReference type="OrthoDB" id="282973at2759"/>
<comment type="similarity">
    <text evidence="2 9">Belongs to the acid sphingomyelinase family.</text>
</comment>
<evidence type="ECO:0000256" key="4">
    <source>
        <dbReference type="ARBA" id="ARBA00022723"/>
    </source>
</evidence>
<feature type="domain" description="Calcineurin-like phosphoesterase" evidence="13">
    <location>
        <begin position="190"/>
        <end position="458"/>
    </location>
</feature>
<feature type="binding site" evidence="10">
    <location>
        <position position="271"/>
    </location>
    <ligand>
        <name>Zn(2+)</name>
        <dbReference type="ChEBI" id="CHEBI:29105"/>
        <label>1</label>
    </ligand>
</feature>
<dbReference type="CDD" id="cd00842">
    <property type="entry name" value="MPP_ASMase"/>
    <property type="match status" value="1"/>
</dbReference>
<dbReference type="Proteomes" id="UP000410492">
    <property type="component" value="Unassembled WGS sequence"/>
</dbReference>
<gene>
    <name evidence="15" type="ORF">CALMAC_LOCUS5396</name>
</gene>
<dbReference type="AlphaFoldDB" id="A0A653C193"/>
<dbReference type="InterPro" id="IPR045473">
    <property type="entry name" value="ASM_C"/>
</dbReference>
<evidence type="ECO:0000313" key="15">
    <source>
        <dbReference type="EMBL" id="VEN41644.1"/>
    </source>
</evidence>
<evidence type="ECO:0000259" key="14">
    <source>
        <dbReference type="Pfam" id="PF19272"/>
    </source>
</evidence>
<evidence type="ECO:0000256" key="10">
    <source>
        <dbReference type="PIRSR" id="PIRSR000948-1"/>
    </source>
</evidence>
<feature type="binding site" evidence="10">
    <location>
        <position position="271"/>
    </location>
    <ligand>
        <name>Zn(2+)</name>
        <dbReference type="ChEBI" id="CHEBI:29105"/>
        <label>2</label>
    </ligand>
</feature>
<accession>A0A653C193</accession>
<evidence type="ECO:0000256" key="11">
    <source>
        <dbReference type="PIRSR" id="PIRSR000948-2"/>
    </source>
</evidence>
<protein>
    <recommendedName>
        <fullName evidence="9">Sphingomyelin phosphodiesterase</fullName>
        <ecNumber evidence="9">3.1.4.12</ecNumber>
    </recommendedName>
</protein>
<dbReference type="GO" id="GO:0005615">
    <property type="term" value="C:extracellular space"/>
    <property type="evidence" value="ECO:0007669"/>
    <property type="project" value="TreeGrafter"/>
</dbReference>
<keyword evidence="4 10" id="KW-0479">Metal-binding</keyword>